<gene>
    <name evidence="2" type="ORF">TL16_g00731</name>
</gene>
<feature type="region of interest" description="Disordered" evidence="1">
    <location>
        <begin position="153"/>
        <end position="188"/>
    </location>
</feature>
<sequence length="255" mass="30164">MMCFAQTFKKTEKTTILVLNDTMSHHRVDGTLYKTPGPAFRSEEEVEREKRMMREVRGIKGLFPKVRRIWSESDETLRTLRTFKTNSSLRSSQGWKVEPKFEEGKEGKWKGFEVTCYGAEGEEVVFKTVKSAKKYLEKLKGRYEEVKILDKEEEEEMVEMEEEEEEEEEEVEEEEVIPEKEEMKKKKKKKKFEVIAAPVVSNGPFQNNYLPSKEEIEKMTPLELSRWRAEERKQRNRASATAGETMRHKRFNNLC</sequence>
<name>A0A9W6Z955_9STRA</name>
<comment type="caution">
    <text evidence="2">The sequence shown here is derived from an EMBL/GenBank/DDBJ whole genome shotgun (WGS) entry which is preliminary data.</text>
</comment>
<protein>
    <submittedName>
        <fullName evidence="2">Uncharacterized protein</fullName>
    </submittedName>
</protein>
<evidence type="ECO:0000313" key="3">
    <source>
        <dbReference type="Proteomes" id="UP001162640"/>
    </source>
</evidence>
<feature type="compositionally biased region" description="Acidic residues" evidence="1">
    <location>
        <begin position="153"/>
        <end position="176"/>
    </location>
</feature>
<reference evidence="3" key="1">
    <citation type="journal article" date="2023" name="Commun. Biol.">
        <title>Genome analysis of Parmales, the sister group of diatoms, reveals the evolutionary specialization of diatoms from phago-mixotrophs to photoautotrophs.</title>
        <authorList>
            <person name="Ban H."/>
            <person name="Sato S."/>
            <person name="Yoshikawa S."/>
            <person name="Yamada K."/>
            <person name="Nakamura Y."/>
            <person name="Ichinomiya M."/>
            <person name="Sato N."/>
            <person name="Blanc-Mathieu R."/>
            <person name="Endo H."/>
            <person name="Kuwata A."/>
            <person name="Ogata H."/>
        </authorList>
    </citation>
    <scope>NUCLEOTIDE SEQUENCE [LARGE SCALE GENOMIC DNA]</scope>
</reference>
<organism evidence="2 3">
    <name type="scientific">Triparma laevis f. inornata</name>
    <dbReference type="NCBI Taxonomy" id="1714386"/>
    <lineage>
        <taxon>Eukaryota</taxon>
        <taxon>Sar</taxon>
        <taxon>Stramenopiles</taxon>
        <taxon>Ochrophyta</taxon>
        <taxon>Bolidophyceae</taxon>
        <taxon>Parmales</taxon>
        <taxon>Triparmaceae</taxon>
        <taxon>Triparma</taxon>
    </lineage>
</organism>
<accession>A0A9W6Z955</accession>
<dbReference type="EMBL" id="BLQM01000014">
    <property type="protein sequence ID" value="GMH50277.1"/>
    <property type="molecule type" value="Genomic_DNA"/>
</dbReference>
<feature type="region of interest" description="Disordered" evidence="1">
    <location>
        <begin position="229"/>
        <end position="255"/>
    </location>
</feature>
<dbReference type="Proteomes" id="UP001162640">
    <property type="component" value="Unassembled WGS sequence"/>
</dbReference>
<evidence type="ECO:0000256" key="1">
    <source>
        <dbReference type="SAM" id="MobiDB-lite"/>
    </source>
</evidence>
<proteinExistence type="predicted"/>
<dbReference type="AlphaFoldDB" id="A0A9W6Z955"/>
<evidence type="ECO:0000313" key="2">
    <source>
        <dbReference type="EMBL" id="GMH50277.1"/>
    </source>
</evidence>